<evidence type="ECO:0000256" key="1">
    <source>
        <dbReference type="SAM" id="MobiDB-lite"/>
    </source>
</evidence>
<evidence type="ECO:0000313" key="3">
    <source>
        <dbReference type="Proteomes" id="UP000281553"/>
    </source>
</evidence>
<name>A0A3P7RQI2_DIBLA</name>
<gene>
    <name evidence="2" type="ORF">DILT_LOCUS19591</name>
</gene>
<feature type="compositionally biased region" description="Pro residues" evidence="1">
    <location>
        <begin position="1"/>
        <end position="12"/>
    </location>
</feature>
<dbReference type="AlphaFoldDB" id="A0A3P7RQI2"/>
<organism evidence="2 3">
    <name type="scientific">Dibothriocephalus latus</name>
    <name type="common">Fish tapeworm</name>
    <name type="synonym">Diphyllobothrium latum</name>
    <dbReference type="NCBI Taxonomy" id="60516"/>
    <lineage>
        <taxon>Eukaryota</taxon>
        <taxon>Metazoa</taxon>
        <taxon>Spiralia</taxon>
        <taxon>Lophotrochozoa</taxon>
        <taxon>Platyhelminthes</taxon>
        <taxon>Cestoda</taxon>
        <taxon>Eucestoda</taxon>
        <taxon>Diphyllobothriidea</taxon>
        <taxon>Diphyllobothriidae</taxon>
        <taxon>Dibothriocephalus</taxon>
    </lineage>
</organism>
<accession>A0A3P7RQI2</accession>
<evidence type="ECO:0000313" key="2">
    <source>
        <dbReference type="EMBL" id="VDN45402.1"/>
    </source>
</evidence>
<feature type="region of interest" description="Disordered" evidence="1">
    <location>
        <begin position="1"/>
        <end position="69"/>
    </location>
</feature>
<dbReference type="EMBL" id="UYRU01116400">
    <property type="protein sequence ID" value="VDN45402.1"/>
    <property type="molecule type" value="Genomic_DNA"/>
</dbReference>
<reference evidence="2 3" key="1">
    <citation type="submission" date="2018-11" db="EMBL/GenBank/DDBJ databases">
        <authorList>
            <consortium name="Pathogen Informatics"/>
        </authorList>
    </citation>
    <scope>NUCLEOTIDE SEQUENCE [LARGE SCALE GENOMIC DNA]</scope>
</reference>
<proteinExistence type="predicted"/>
<feature type="compositionally biased region" description="Polar residues" evidence="1">
    <location>
        <begin position="51"/>
        <end position="69"/>
    </location>
</feature>
<dbReference type="Proteomes" id="UP000281553">
    <property type="component" value="Unassembled WGS sequence"/>
</dbReference>
<feature type="compositionally biased region" description="Basic and acidic residues" evidence="1">
    <location>
        <begin position="24"/>
        <end position="49"/>
    </location>
</feature>
<sequence>MASINPTPPPYPVETSPWLPDNKNNADKREYTLEPDNDDRQPGDNRHMNTDMATTVRTSAGSCQHSRRT</sequence>
<protein>
    <submittedName>
        <fullName evidence="2">Uncharacterized protein</fullName>
    </submittedName>
</protein>
<keyword evidence="3" id="KW-1185">Reference proteome</keyword>
<feature type="non-terminal residue" evidence="2">
    <location>
        <position position="69"/>
    </location>
</feature>